<feature type="domain" description="NmrA-like" evidence="4">
    <location>
        <begin position="64"/>
        <end position="230"/>
    </location>
</feature>
<keyword evidence="2" id="KW-0521">NADP</keyword>
<dbReference type="SUPFAM" id="SSF51735">
    <property type="entry name" value="NAD(P)-binding Rossmann-fold domains"/>
    <property type="match status" value="1"/>
</dbReference>
<comment type="similarity">
    <text evidence="1">Belongs to the NmrA-type oxidoreductase family.</text>
</comment>
<dbReference type="InterPro" id="IPR051164">
    <property type="entry name" value="NmrA-like_oxidored"/>
</dbReference>
<gene>
    <name evidence="5" type="ORF">B0H67DRAFT_669385</name>
</gene>
<dbReference type="Pfam" id="PF05368">
    <property type="entry name" value="NmrA"/>
    <property type="match status" value="1"/>
</dbReference>
<keyword evidence="3" id="KW-1133">Transmembrane helix</keyword>
<evidence type="ECO:0000259" key="4">
    <source>
        <dbReference type="Pfam" id="PF05368"/>
    </source>
</evidence>
<protein>
    <recommendedName>
        <fullName evidence="4">NmrA-like domain-containing protein</fullName>
    </recommendedName>
</protein>
<dbReference type="EMBL" id="JAUKUA010000005">
    <property type="protein sequence ID" value="KAK0711805.1"/>
    <property type="molecule type" value="Genomic_DNA"/>
</dbReference>
<dbReference type="Proteomes" id="UP001172102">
    <property type="component" value="Unassembled WGS sequence"/>
</dbReference>
<organism evidence="5 6">
    <name type="scientific">Lasiosphaeris hirsuta</name>
    <dbReference type="NCBI Taxonomy" id="260670"/>
    <lineage>
        <taxon>Eukaryota</taxon>
        <taxon>Fungi</taxon>
        <taxon>Dikarya</taxon>
        <taxon>Ascomycota</taxon>
        <taxon>Pezizomycotina</taxon>
        <taxon>Sordariomycetes</taxon>
        <taxon>Sordariomycetidae</taxon>
        <taxon>Sordariales</taxon>
        <taxon>Lasiosphaeriaceae</taxon>
        <taxon>Lasiosphaeris</taxon>
    </lineage>
</organism>
<evidence type="ECO:0000256" key="2">
    <source>
        <dbReference type="ARBA" id="ARBA00022857"/>
    </source>
</evidence>
<keyword evidence="3" id="KW-0812">Transmembrane</keyword>
<evidence type="ECO:0000313" key="5">
    <source>
        <dbReference type="EMBL" id="KAK0711805.1"/>
    </source>
</evidence>
<name>A0AA40A9M2_9PEZI</name>
<sequence>MADRKIISVFSATGVLGGSADLNDKSTLIPAMTLAAAVFAITNYWDYMDAAAAGVAYLAAVEAAYTRAVSLPAAFFLPAFFISNFMPGKGMLRQAAADGVWELAMPVPATALLPFFKTRDTAKFVKAAMLHRDKLLGKRSLGAMGYTTFGAVVDGFKKVFPEAGKNTRYIQQTQDEYRGQLTKTRMLEAIAQELLENFLLFDYVGYYSGKSLDETHSFVEDKLTTWEEFLTNSPKFAGLQ</sequence>
<feature type="transmembrane region" description="Helical" evidence="3">
    <location>
        <begin position="28"/>
        <end position="45"/>
    </location>
</feature>
<dbReference type="PANTHER" id="PTHR42748">
    <property type="entry name" value="NITROGEN METABOLITE REPRESSION PROTEIN NMRA FAMILY MEMBER"/>
    <property type="match status" value="1"/>
</dbReference>
<reference evidence="5" key="1">
    <citation type="submission" date="2023-06" db="EMBL/GenBank/DDBJ databases">
        <title>Genome-scale phylogeny and comparative genomics of the fungal order Sordariales.</title>
        <authorList>
            <consortium name="Lawrence Berkeley National Laboratory"/>
            <person name="Hensen N."/>
            <person name="Bonometti L."/>
            <person name="Westerberg I."/>
            <person name="Brannstrom I.O."/>
            <person name="Guillou S."/>
            <person name="Cros-Aarteil S."/>
            <person name="Calhoun S."/>
            <person name="Haridas S."/>
            <person name="Kuo A."/>
            <person name="Mondo S."/>
            <person name="Pangilinan J."/>
            <person name="Riley R."/>
            <person name="Labutti K."/>
            <person name="Andreopoulos B."/>
            <person name="Lipzen A."/>
            <person name="Chen C."/>
            <person name="Yanf M."/>
            <person name="Daum C."/>
            <person name="Ng V."/>
            <person name="Clum A."/>
            <person name="Steindorff A."/>
            <person name="Ohm R."/>
            <person name="Martin F."/>
            <person name="Silar P."/>
            <person name="Natvig D."/>
            <person name="Lalanne C."/>
            <person name="Gautier V."/>
            <person name="Ament-Velasquez S.L."/>
            <person name="Kruys A."/>
            <person name="Hutchinson M.I."/>
            <person name="Powell A.J."/>
            <person name="Barry K."/>
            <person name="Miller A.N."/>
            <person name="Grigoriev I.V."/>
            <person name="Debuchy R."/>
            <person name="Gladieux P."/>
            <person name="Thoren M.H."/>
            <person name="Johannesson H."/>
        </authorList>
    </citation>
    <scope>NUCLEOTIDE SEQUENCE</scope>
    <source>
        <strain evidence="5">SMH4607-1</strain>
    </source>
</reference>
<evidence type="ECO:0000256" key="1">
    <source>
        <dbReference type="ARBA" id="ARBA00006328"/>
    </source>
</evidence>
<dbReference type="GO" id="GO:0005634">
    <property type="term" value="C:nucleus"/>
    <property type="evidence" value="ECO:0007669"/>
    <property type="project" value="TreeGrafter"/>
</dbReference>
<dbReference type="InterPro" id="IPR036291">
    <property type="entry name" value="NAD(P)-bd_dom_sf"/>
</dbReference>
<proteinExistence type="inferred from homology"/>
<feature type="transmembrane region" description="Helical" evidence="3">
    <location>
        <begin position="65"/>
        <end position="85"/>
    </location>
</feature>
<accession>A0AA40A9M2</accession>
<comment type="caution">
    <text evidence="5">The sequence shown here is derived from an EMBL/GenBank/DDBJ whole genome shotgun (WGS) entry which is preliminary data.</text>
</comment>
<dbReference type="AlphaFoldDB" id="A0AA40A9M2"/>
<evidence type="ECO:0000313" key="6">
    <source>
        <dbReference type="Proteomes" id="UP001172102"/>
    </source>
</evidence>
<dbReference type="Gene3D" id="3.40.50.720">
    <property type="entry name" value="NAD(P)-binding Rossmann-like Domain"/>
    <property type="match status" value="1"/>
</dbReference>
<dbReference type="PANTHER" id="PTHR42748:SF31">
    <property type="entry name" value="NMRA-LIKE DOMAIN-CONTAINING PROTEIN-RELATED"/>
    <property type="match status" value="1"/>
</dbReference>
<dbReference type="InterPro" id="IPR008030">
    <property type="entry name" value="NmrA-like"/>
</dbReference>
<evidence type="ECO:0000256" key="3">
    <source>
        <dbReference type="SAM" id="Phobius"/>
    </source>
</evidence>
<keyword evidence="3" id="KW-0472">Membrane</keyword>
<keyword evidence="6" id="KW-1185">Reference proteome</keyword>